<name>A0A1A8WEZ2_PLAOA</name>
<protein>
    <submittedName>
        <fullName evidence="1">PIR Superfamily Protein</fullName>
    </submittedName>
</protein>
<dbReference type="Pfam" id="PF05795">
    <property type="entry name" value="Plasmodium_Vir"/>
    <property type="match status" value="1"/>
</dbReference>
<dbReference type="AlphaFoldDB" id="A0A1A8WEZ2"/>
<evidence type="ECO:0000313" key="3">
    <source>
        <dbReference type="Proteomes" id="UP000078546"/>
    </source>
</evidence>
<dbReference type="InterPro" id="IPR008780">
    <property type="entry name" value="Plasmodium_Vir"/>
</dbReference>
<accession>A0A1A8WEZ2</accession>
<dbReference type="EMBL" id="FLQU01000923">
    <property type="protein sequence ID" value="SBS90370.1"/>
    <property type="molecule type" value="Genomic_DNA"/>
</dbReference>
<proteinExistence type="predicted"/>
<dbReference type="Proteomes" id="UP000078546">
    <property type="component" value="Unassembled WGS sequence"/>
</dbReference>
<sequence>MTIKDLTNLPSYKAYNTYNSDESEITCDTCCVSFLNHNLIYPGIHDTCNQLVKKLKYIKEKKTNDNLDYLSTYLFYWIHDNVTQFEIDVKSKYNDAMDILHSEYNINKKKAFFEFFDDHETMREEITSSEGGDCNKYFDDIFDIAKIYKDLNTLCESDNNCNKFYISSQYPNPQILLGLSSCSEIADTKRLSLELALLLISSSTCRYIFRFLTPIGPWFYNQVFKKKLIRNYFNEEDSQEFLEHTSDSLDMNS</sequence>
<evidence type="ECO:0000313" key="2">
    <source>
        <dbReference type="EMBL" id="SBT02046.1"/>
    </source>
</evidence>
<dbReference type="Proteomes" id="UP000078560">
    <property type="component" value="Unassembled WGS sequence"/>
</dbReference>
<dbReference type="EMBL" id="FLQV01003020">
    <property type="protein sequence ID" value="SBT02046.1"/>
    <property type="molecule type" value="Genomic_DNA"/>
</dbReference>
<organism evidence="1 4">
    <name type="scientific">Plasmodium ovale curtisi</name>
    <dbReference type="NCBI Taxonomy" id="864141"/>
    <lineage>
        <taxon>Eukaryota</taxon>
        <taxon>Sar</taxon>
        <taxon>Alveolata</taxon>
        <taxon>Apicomplexa</taxon>
        <taxon>Aconoidasida</taxon>
        <taxon>Haemosporida</taxon>
        <taxon>Plasmodiidae</taxon>
        <taxon>Plasmodium</taxon>
        <taxon>Plasmodium (Plasmodium)</taxon>
    </lineage>
</organism>
<reference evidence="3 4" key="2">
    <citation type="submission" date="2016-05" db="EMBL/GenBank/DDBJ databases">
        <authorList>
            <person name="Naeem Raeece"/>
        </authorList>
    </citation>
    <scope>NUCLEOTIDE SEQUENCE [LARGE SCALE GENOMIC DNA]</scope>
</reference>
<reference evidence="1" key="1">
    <citation type="submission" date="2016-05" db="EMBL/GenBank/DDBJ databases">
        <authorList>
            <person name="Lavstsen T."/>
            <person name="Jespersen J.S."/>
        </authorList>
    </citation>
    <scope>NUCLEOTIDE SEQUENCE [LARGE SCALE GENOMIC DNA]</scope>
</reference>
<evidence type="ECO:0000313" key="4">
    <source>
        <dbReference type="Proteomes" id="UP000078560"/>
    </source>
</evidence>
<gene>
    <name evidence="2" type="ORF">POVCU1_072420</name>
    <name evidence="1" type="ORF">POVCU2_0060990</name>
</gene>
<evidence type="ECO:0000313" key="1">
    <source>
        <dbReference type="EMBL" id="SBS90370.1"/>
    </source>
</evidence>